<feature type="transmembrane region" description="Helical" evidence="1">
    <location>
        <begin position="92"/>
        <end position="108"/>
    </location>
</feature>
<name>A0A2S8FX59_9BACT</name>
<dbReference type="GO" id="GO:0009273">
    <property type="term" value="P:peptidoglycan-based cell wall biogenesis"/>
    <property type="evidence" value="ECO:0007669"/>
    <property type="project" value="TreeGrafter"/>
</dbReference>
<dbReference type="AlphaFoldDB" id="A0A2S8FX59"/>
<dbReference type="EMBL" id="PUIA01000017">
    <property type="protein sequence ID" value="PQO36749.1"/>
    <property type="molecule type" value="Genomic_DNA"/>
</dbReference>
<dbReference type="RefSeq" id="WP_105350994.1">
    <property type="nucleotide sequence ID" value="NZ_PUIA01000017.1"/>
</dbReference>
<dbReference type="Proteomes" id="UP000240009">
    <property type="component" value="Unassembled WGS sequence"/>
</dbReference>
<feature type="transmembrane region" description="Helical" evidence="1">
    <location>
        <begin position="180"/>
        <end position="199"/>
    </location>
</feature>
<feature type="transmembrane region" description="Helical" evidence="1">
    <location>
        <begin position="70"/>
        <end position="86"/>
    </location>
</feature>
<dbReference type="PANTHER" id="PTHR43535">
    <property type="entry name" value="PHOSPHATIDATE CYTIDYLYLTRANSFERASE"/>
    <property type="match status" value="1"/>
</dbReference>
<feature type="transmembrane region" description="Helical" evidence="1">
    <location>
        <begin position="145"/>
        <end position="168"/>
    </location>
</feature>
<keyword evidence="1" id="KW-1133">Transmembrane helix</keyword>
<sequence length="349" mass="38136">MDLLHVSLSTILTAPLLAQQTAFLLDGATGILLGVVISCLLIATGAGQILRRQPDSSVNPAIVQAFIRRVRAWWLMTAILAVTFTIPSPVATVILFFLISFWALREFITLTPTRLGDHRTLFWVFFILTPAQYVLVAMGQSQYELFSILIPVYGFLFIAARIAVAGDYKRFLERIAKIQAGLYICVYSLSYAPALLYLTDWTDPEYSTKSTAGLLFYFLLVAQLSDLLHFVCSRLLGKNVIAPNINASRTWEGFFAGTGVTAVVGAMLSLTGATPFNPWQSAVMSIVIAVMGAAGSMAMSAIKRDRGVQDYGTLVEGHAGVLDRIDAICFAAPVFFHLTRYYFTTASGG</sequence>
<dbReference type="GO" id="GO:0016779">
    <property type="term" value="F:nucleotidyltransferase activity"/>
    <property type="evidence" value="ECO:0007669"/>
    <property type="project" value="UniProtKB-KW"/>
</dbReference>
<reference evidence="2 3" key="1">
    <citation type="submission" date="2018-02" db="EMBL/GenBank/DDBJ databases">
        <title>Comparative genomes isolates from brazilian mangrove.</title>
        <authorList>
            <person name="Araujo J.E."/>
            <person name="Taketani R.G."/>
            <person name="Silva M.C.P."/>
            <person name="Loureco M.V."/>
            <person name="Andreote F.D."/>
        </authorList>
    </citation>
    <scope>NUCLEOTIDE SEQUENCE [LARGE SCALE GENOMIC DNA]</scope>
    <source>
        <strain evidence="2 3">HEX-2 MGV</strain>
    </source>
</reference>
<keyword evidence="2" id="KW-0548">Nucleotidyltransferase</keyword>
<evidence type="ECO:0000313" key="2">
    <source>
        <dbReference type="EMBL" id="PQO36749.1"/>
    </source>
</evidence>
<keyword evidence="2" id="KW-0808">Transferase</keyword>
<keyword evidence="1" id="KW-0812">Transmembrane</keyword>
<feature type="transmembrane region" description="Helical" evidence="1">
    <location>
        <begin position="211"/>
        <end position="232"/>
    </location>
</feature>
<dbReference type="PANTHER" id="PTHR43535:SF1">
    <property type="entry name" value="PHOSPHATIDATE CYTIDYLYLTRANSFERASE"/>
    <property type="match status" value="1"/>
</dbReference>
<feature type="transmembrane region" description="Helical" evidence="1">
    <location>
        <begin position="120"/>
        <end position="139"/>
    </location>
</feature>
<feature type="transmembrane region" description="Helical" evidence="1">
    <location>
        <begin position="282"/>
        <end position="302"/>
    </location>
</feature>
<accession>A0A2S8FX59</accession>
<evidence type="ECO:0000313" key="3">
    <source>
        <dbReference type="Proteomes" id="UP000240009"/>
    </source>
</evidence>
<proteinExistence type="predicted"/>
<organism evidence="2 3">
    <name type="scientific">Blastopirellula marina</name>
    <dbReference type="NCBI Taxonomy" id="124"/>
    <lineage>
        <taxon>Bacteria</taxon>
        <taxon>Pseudomonadati</taxon>
        <taxon>Planctomycetota</taxon>
        <taxon>Planctomycetia</taxon>
        <taxon>Pirellulales</taxon>
        <taxon>Pirellulaceae</taxon>
        <taxon>Blastopirellula</taxon>
    </lineage>
</organism>
<keyword evidence="1" id="KW-0472">Membrane</keyword>
<dbReference type="GO" id="GO:0005886">
    <property type="term" value="C:plasma membrane"/>
    <property type="evidence" value="ECO:0007669"/>
    <property type="project" value="TreeGrafter"/>
</dbReference>
<feature type="transmembrane region" description="Helical" evidence="1">
    <location>
        <begin position="253"/>
        <end position="276"/>
    </location>
</feature>
<protein>
    <submittedName>
        <fullName evidence="2">Phosphatidate cytidylyltransferase</fullName>
    </submittedName>
</protein>
<gene>
    <name evidence="2" type="ORF">C5Y96_06165</name>
</gene>
<dbReference type="Pfam" id="PF01148">
    <property type="entry name" value="CTP_transf_1"/>
    <property type="match status" value="1"/>
</dbReference>
<dbReference type="OrthoDB" id="9799199at2"/>
<evidence type="ECO:0000256" key="1">
    <source>
        <dbReference type="SAM" id="Phobius"/>
    </source>
</evidence>
<feature type="transmembrane region" description="Helical" evidence="1">
    <location>
        <begin position="28"/>
        <end position="50"/>
    </location>
</feature>
<comment type="caution">
    <text evidence="2">The sequence shown here is derived from an EMBL/GenBank/DDBJ whole genome shotgun (WGS) entry which is preliminary data.</text>
</comment>